<dbReference type="GO" id="GO:0070573">
    <property type="term" value="F:metallodipeptidase activity"/>
    <property type="evidence" value="ECO:0007669"/>
    <property type="project" value="InterPro"/>
</dbReference>
<dbReference type="OrthoDB" id="445695at2759"/>
<keyword evidence="5" id="KW-1185">Reference proteome</keyword>
<dbReference type="CDD" id="cd01301">
    <property type="entry name" value="rDP_like"/>
    <property type="match status" value="1"/>
</dbReference>
<dbReference type="InterPro" id="IPR032466">
    <property type="entry name" value="Metal_Hydrolase"/>
</dbReference>
<dbReference type="GO" id="GO:0006508">
    <property type="term" value="P:proteolysis"/>
    <property type="evidence" value="ECO:0007669"/>
    <property type="project" value="UniProtKB-KW"/>
</dbReference>
<comment type="caution">
    <text evidence="4">The sequence shown here is derived from an EMBL/GenBank/DDBJ whole genome shotgun (WGS) entry which is preliminary data.</text>
</comment>
<dbReference type="AlphaFoldDB" id="A0A811V0I5"/>
<keyword evidence="1" id="KW-0482">Metalloprotease</keyword>
<keyword evidence="3" id="KW-0812">Transmembrane</keyword>
<keyword evidence="1" id="KW-0336">GPI-anchor</keyword>
<keyword evidence="3" id="KW-1133">Transmembrane helix</keyword>
<comment type="cofactor">
    <cofactor evidence="1">
        <name>Zn(2+)</name>
        <dbReference type="ChEBI" id="CHEBI:29105"/>
    </cofactor>
</comment>
<dbReference type="EC" id="3.4.13.19" evidence="1"/>
<dbReference type="PANTHER" id="PTHR10443">
    <property type="entry name" value="MICROSOMAL DIPEPTIDASE"/>
    <property type="match status" value="1"/>
</dbReference>
<dbReference type="PANTHER" id="PTHR10443:SF12">
    <property type="entry name" value="DIPEPTIDASE"/>
    <property type="match status" value="1"/>
</dbReference>
<comment type="subunit">
    <text evidence="1">Homodimer; disulfide-linked.</text>
</comment>
<feature type="region of interest" description="Disordered" evidence="2">
    <location>
        <begin position="667"/>
        <end position="691"/>
    </location>
</feature>
<keyword evidence="1" id="KW-0224">Dipeptidase</keyword>
<evidence type="ECO:0000256" key="2">
    <source>
        <dbReference type="SAM" id="MobiDB-lite"/>
    </source>
</evidence>
<dbReference type="PROSITE" id="PS51365">
    <property type="entry name" value="RENAL_DIPEPTIDASE_2"/>
    <property type="match status" value="1"/>
</dbReference>
<protein>
    <recommendedName>
        <fullName evidence="1">Dipeptidase</fullName>
        <ecNumber evidence="1">3.4.13.19</ecNumber>
    </recommendedName>
</protein>
<dbReference type="SUPFAM" id="SSF51556">
    <property type="entry name" value="Metallo-dependent hydrolases"/>
    <property type="match status" value="1"/>
</dbReference>
<feature type="compositionally biased region" description="Polar residues" evidence="2">
    <location>
        <begin position="637"/>
        <end position="651"/>
    </location>
</feature>
<keyword evidence="1" id="KW-0449">Lipoprotein</keyword>
<feature type="region of interest" description="Disordered" evidence="2">
    <location>
        <begin position="626"/>
        <end position="654"/>
    </location>
</feature>
<keyword evidence="1" id="KW-0378">Hydrolase</keyword>
<comment type="catalytic activity">
    <reaction evidence="1">
        <text>an L-aminoacyl-L-amino acid + H2O = 2 an L-alpha-amino acid</text>
        <dbReference type="Rhea" id="RHEA:48940"/>
        <dbReference type="ChEBI" id="CHEBI:15377"/>
        <dbReference type="ChEBI" id="CHEBI:59869"/>
        <dbReference type="ChEBI" id="CHEBI:77460"/>
        <dbReference type="EC" id="3.4.13.19"/>
    </reaction>
</comment>
<keyword evidence="1" id="KW-0479">Metal-binding</keyword>
<comment type="similarity">
    <text evidence="1">Belongs to the metallo-dependent hydrolases superfamily. Peptidase M19 family.</text>
</comment>
<feature type="region of interest" description="Disordered" evidence="2">
    <location>
        <begin position="115"/>
        <end position="141"/>
    </location>
</feature>
<evidence type="ECO:0000313" key="5">
    <source>
        <dbReference type="Proteomes" id="UP000606786"/>
    </source>
</evidence>
<feature type="transmembrane region" description="Helical" evidence="3">
    <location>
        <begin position="706"/>
        <end position="728"/>
    </location>
</feature>
<evidence type="ECO:0000313" key="4">
    <source>
        <dbReference type="EMBL" id="CAD7005052.1"/>
    </source>
</evidence>
<proteinExistence type="inferred from homology"/>
<keyword evidence="1" id="KW-0862">Zinc</keyword>
<dbReference type="EMBL" id="CAJHJT010000034">
    <property type="protein sequence ID" value="CAD7005052.1"/>
    <property type="molecule type" value="Genomic_DNA"/>
</dbReference>
<dbReference type="Gene3D" id="3.20.20.140">
    <property type="entry name" value="Metal-dependent hydrolases"/>
    <property type="match status" value="1"/>
</dbReference>
<keyword evidence="3" id="KW-0472">Membrane</keyword>
<evidence type="ECO:0000256" key="3">
    <source>
        <dbReference type="SAM" id="Phobius"/>
    </source>
</evidence>
<keyword evidence="1" id="KW-0645">Protease</keyword>
<keyword evidence="1" id="KW-1015">Disulfide bond</keyword>
<evidence type="ECO:0000256" key="1">
    <source>
        <dbReference type="RuleBase" id="RU341113"/>
    </source>
</evidence>
<dbReference type="InterPro" id="IPR008257">
    <property type="entry name" value="Pept_M19"/>
</dbReference>
<gene>
    <name evidence="4" type="ORF">CCAP1982_LOCUS13422</name>
</gene>
<feature type="region of interest" description="Disordered" evidence="2">
    <location>
        <begin position="228"/>
        <end position="249"/>
    </location>
</feature>
<dbReference type="Pfam" id="PF01244">
    <property type="entry name" value="Peptidase_M19"/>
    <property type="match status" value="1"/>
</dbReference>
<dbReference type="Proteomes" id="UP000606786">
    <property type="component" value="Unassembled WGS sequence"/>
</dbReference>
<comment type="subcellular location">
    <subcellularLocation>
        <location evidence="1">Membrane</location>
        <topology evidence="1">Lipid-anchor</topology>
        <topology evidence="1">GPI-anchor</topology>
    </subcellularLocation>
</comment>
<dbReference type="GO" id="GO:0098552">
    <property type="term" value="C:side of membrane"/>
    <property type="evidence" value="ECO:0007669"/>
    <property type="project" value="UniProtKB-KW"/>
</dbReference>
<organism evidence="4 5">
    <name type="scientific">Ceratitis capitata</name>
    <name type="common">Mediterranean fruit fly</name>
    <name type="synonym">Tephritis capitata</name>
    <dbReference type="NCBI Taxonomy" id="7213"/>
    <lineage>
        <taxon>Eukaryota</taxon>
        <taxon>Metazoa</taxon>
        <taxon>Ecdysozoa</taxon>
        <taxon>Arthropoda</taxon>
        <taxon>Hexapoda</taxon>
        <taxon>Insecta</taxon>
        <taxon>Pterygota</taxon>
        <taxon>Neoptera</taxon>
        <taxon>Endopterygota</taxon>
        <taxon>Diptera</taxon>
        <taxon>Brachycera</taxon>
        <taxon>Muscomorpha</taxon>
        <taxon>Tephritoidea</taxon>
        <taxon>Tephritidae</taxon>
        <taxon>Ceratitis</taxon>
        <taxon>Ceratitis</taxon>
    </lineage>
</organism>
<dbReference type="GO" id="GO:0046872">
    <property type="term" value="F:metal ion binding"/>
    <property type="evidence" value="ECO:0007669"/>
    <property type="project" value="UniProtKB-UniRule"/>
</dbReference>
<keyword evidence="1" id="KW-0325">Glycoprotein</keyword>
<sequence length="1109" mass="123390">MSSGEWDLRALKALEEEEQKEFLALSQKNLFEPPSPPTRGRLLQQTQQLKLQQQQPKLTYAQLHPHTLKLPTINEYNLILAARKRRLQQQDNPKIGAGRTHLKFTRALSLSANSLTTRSNGNRKNAFSNIKGKTSQTSDSTSLSHLYNVSPYYTPPPIKRCETFHHTKPTRKTVKSYQQFEKQKLYRKREGPMMLKQVVGKNESLWKYGLNSTAASIIGQRKKLHSSSAEAESNTSDELGSEGTLNNVTISDQSEPFPISYADCDDNATEAGSCTVPLTTDSVEMIRLMLSAATAAISTHPKSTSSYQSISKEADYLLNKRPLHIVSLMNTATTNGTVIRSMSNAALNSPPLSIAKINDDKNIRQTDYGSTHRTLSSRYPLELSASSFTPTEETVAYKTLREQRRNKSLSYNGLRSKHTIRRGNSLTDETSVNDSSSNCNSTKSNCPLAITTAAAKNLNFGEMYKTNSLNISTDLDNETANHILLRSTFLKNPIVQGVKVTATELKKGVSAQTRSTIDKIGIINAKSMKNKSSKHIQHLLLHTTQMSQPSRSSAFSREMTPLSNDSNCIKMNVLLENDKAKVSTFASLHQQLIDNELEHHIKHCSCSCNHMGYGNSMDYQTTDFSGLPDVTEHSNTRRTLSRQNSLSNSDSGGDIAKIEKSKVNFCDGRPQPTPHIANTKRKSKPSHYAASHRCNRRHRLKPRRGSWAIFVTFVATVCLLTIATMLAYQHFVVPNRHSHAQRLKIVRRILKEVPLVDGQNNFAWNVRKYAHNSLESVPMRRNSNAEGWIRPAWAQTDIERLKQGLVGVQMWSAYVPCEALGLDAVQVAIEQIDIIRRLTEMYSLDTELAKSSKDILTAQQHHKMASLIGIKGGHAIGSSLAVLRSFYSVGARALSLTHKCDLSWAGSSASVSESGLSAFGKAVIREMNRLGMMVDLSYSSTATARDVLQVTRAPVIFSHSAARQLCNSTRNVPDDILRLVADNGGLIMVSFDSEDIACGEQAYLQDVVEHIRHIRAIAGVQHIGLGAGYDSIEVPPVGLEDVSKYPDLLATLLQDSNWSEQDIAMLAGKNFIRILETVENVRDYWKRADIQPIEQTEPQPKPHCSHWSS</sequence>
<name>A0A811V0I5_CERCA</name>
<reference evidence="4" key="1">
    <citation type="submission" date="2020-11" db="EMBL/GenBank/DDBJ databases">
        <authorList>
            <person name="Whitehead M."/>
        </authorList>
    </citation>
    <scope>NUCLEOTIDE SEQUENCE</scope>
    <source>
        <strain evidence="4">EGII</strain>
    </source>
</reference>
<accession>A0A811V0I5</accession>